<proteinExistence type="predicted"/>
<accession>A0A951PW82</accession>
<evidence type="ECO:0000313" key="1">
    <source>
        <dbReference type="EMBL" id="MBW4560588.1"/>
    </source>
</evidence>
<name>A0A951PW82_9NOST</name>
<dbReference type="EMBL" id="JAHHHN010000002">
    <property type="protein sequence ID" value="MBW4560588.1"/>
    <property type="molecule type" value="Genomic_DNA"/>
</dbReference>
<organism evidence="1 2">
    <name type="scientific">Mojavia pulchra JT2-VF2</name>
    <dbReference type="NCBI Taxonomy" id="287848"/>
    <lineage>
        <taxon>Bacteria</taxon>
        <taxon>Bacillati</taxon>
        <taxon>Cyanobacteriota</taxon>
        <taxon>Cyanophyceae</taxon>
        <taxon>Nostocales</taxon>
        <taxon>Nostocaceae</taxon>
    </lineage>
</organism>
<reference evidence="1" key="2">
    <citation type="journal article" date="2022" name="Microbiol. Resour. Announc.">
        <title>Metagenome Sequencing to Explore Phylogenomics of Terrestrial Cyanobacteria.</title>
        <authorList>
            <person name="Ward R.D."/>
            <person name="Stajich J.E."/>
            <person name="Johansen J.R."/>
            <person name="Huntemann M."/>
            <person name="Clum A."/>
            <person name="Foster B."/>
            <person name="Foster B."/>
            <person name="Roux S."/>
            <person name="Palaniappan K."/>
            <person name="Varghese N."/>
            <person name="Mukherjee S."/>
            <person name="Reddy T.B.K."/>
            <person name="Daum C."/>
            <person name="Copeland A."/>
            <person name="Chen I.A."/>
            <person name="Ivanova N.N."/>
            <person name="Kyrpides N.C."/>
            <person name="Shapiro N."/>
            <person name="Eloe-Fadrosh E.A."/>
            <person name="Pietrasiak N."/>
        </authorList>
    </citation>
    <scope>NUCLEOTIDE SEQUENCE</scope>
    <source>
        <strain evidence="1">JT2-VF2</strain>
    </source>
</reference>
<protein>
    <submittedName>
        <fullName evidence="1">Uncharacterized protein</fullName>
    </submittedName>
</protein>
<dbReference type="Proteomes" id="UP000715781">
    <property type="component" value="Unassembled WGS sequence"/>
</dbReference>
<reference evidence="1" key="1">
    <citation type="submission" date="2021-05" db="EMBL/GenBank/DDBJ databases">
        <authorList>
            <person name="Pietrasiak N."/>
            <person name="Ward R."/>
            <person name="Stajich J.E."/>
            <person name="Kurbessoian T."/>
        </authorList>
    </citation>
    <scope>NUCLEOTIDE SEQUENCE</scope>
    <source>
        <strain evidence="1">JT2-VF2</strain>
    </source>
</reference>
<dbReference type="AlphaFoldDB" id="A0A951PW82"/>
<sequence>MLCYLSTASRSCLVDNQKFLSVDYRLLHHNKKHLWFIINQGAGDDFRRQPLFIKANYLFDISFYFN</sequence>
<evidence type="ECO:0000313" key="2">
    <source>
        <dbReference type="Proteomes" id="UP000715781"/>
    </source>
</evidence>
<comment type="caution">
    <text evidence="1">The sequence shown here is derived from an EMBL/GenBank/DDBJ whole genome shotgun (WGS) entry which is preliminary data.</text>
</comment>
<gene>
    <name evidence="1" type="ORF">KME32_05415</name>
</gene>